<proteinExistence type="predicted"/>
<reference evidence="1 2" key="1">
    <citation type="submission" date="2022-05" db="EMBL/GenBank/DDBJ databases">
        <authorList>
            <consortium name="Genoscope - CEA"/>
            <person name="William W."/>
        </authorList>
    </citation>
    <scope>NUCLEOTIDE SEQUENCE [LARGE SCALE GENOMIC DNA]</scope>
</reference>
<dbReference type="EMBL" id="CALNXI010005067">
    <property type="protein sequence ID" value="CAH3196914.1"/>
    <property type="molecule type" value="Genomic_DNA"/>
</dbReference>
<sequence>MALVGQVGEYIDGKEDIGSYIERVELYFAANYVEADYEVATFLALTGAGCVRRNLLAPERPKDKSFDELKELLVSHYSPKPILIAERYKFHRRNQHESETVDSPMSTTEEQSGLGLYTLKSKGQGGSGFQVQLLLEGKPVSMEVDTGSAVSIVSKVEYKKWFKHLKLQPA</sequence>
<keyword evidence="2" id="KW-1185">Reference proteome</keyword>
<evidence type="ECO:0000313" key="1">
    <source>
        <dbReference type="EMBL" id="CAH3196914.1"/>
    </source>
</evidence>
<protein>
    <submittedName>
        <fullName evidence="1">Uncharacterized protein</fullName>
    </submittedName>
</protein>
<accession>A0ABN8T0Y0</accession>
<evidence type="ECO:0000313" key="2">
    <source>
        <dbReference type="Proteomes" id="UP001159427"/>
    </source>
</evidence>
<organism evidence="1 2">
    <name type="scientific">Porites evermanni</name>
    <dbReference type="NCBI Taxonomy" id="104178"/>
    <lineage>
        <taxon>Eukaryota</taxon>
        <taxon>Metazoa</taxon>
        <taxon>Cnidaria</taxon>
        <taxon>Anthozoa</taxon>
        <taxon>Hexacorallia</taxon>
        <taxon>Scleractinia</taxon>
        <taxon>Fungiina</taxon>
        <taxon>Poritidae</taxon>
        <taxon>Porites</taxon>
    </lineage>
</organism>
<comment type="caution">
    <text evidence="1">The sequence shown here is derived from an EMBL/GenBank/DDBJ whole genome shotgun (WGS) entry which is preliminary data.</text>
</comment>
<dbReference type="Proteomes" id="UP001159427">
    <property type="component" value="Unassembled WGS sequence"/>
</dbReference>
<gene>
    <name evidence="1" type="ORF">PEVE_00033885</name>
</gene>
<name>A0ABN8T0Y0_9CNID</name>